<dbReference type="EMBL" id="PIPS01000001">
    <property type="protein sequence ID" value="RUO45220.1"/>
    <property type="molecule type" value="Genomic_DNA"/>
</dbReference>
<organism evidence="2 3">
    <name type="scientific">Idiomarina aquatica</name>
    <dbReference type="NCBI Taxonomy" id="1327752"/>
    <lineage>
        <taxon>Bacteria</taxon>
        <taxon>Pseudomonadati</taxon>
        <taxon>Pseudomonadota</taxon>
        <taxon>Gammaproteobacteria</taxon>
        <taxon>Alteromonadales</taxon>
        <taxon>Idiomarinaceae</taxon>
        <taxon>Idiomarina</taxon>
    </lineage>
</organism>
<dbReference type="Proteomes" id="UP000286680">
    <property type="component" value="Unassembled WGS sequence"/>
</dbReference>
<name>A0AA94EG85_9GAMM</name>
<keyword evidence="3" id="KW-1185">Reference proteome</keyword>
<accession>A0AA94EG85</accession>
<protein>
    <recommendedName>
        <fullName evidence="4">LPP20 lipoprotein</fullName>
    </recommendedName>
</protein>
<dbReference type="PROSITE" id="PS51257">
    <property type="entry name" value="PROKAR_LIPOPROTEIN"/>
    <property type="match status" value="1"/>
</dbReference>
<sequence length="314" mass="34479">MIRLKALLVAVAVMATSACSTSAAIAQDWWNSPPVDDEQYFYGLGEGYTKQQAQELALNNIAGKLGTTIASEMSRNTQDMSGISADDIRRTIKTQVADMQLGYYSVLRTADEGSGTRVLVRLDKQKLAADWQRQLKNQKALIVPQIQRGPATTLNDYLQLKDVLLEAQQADVLEARLTGISDHQAGPSLYQAVSGLLDKSTLRIGIKGELPQINEVLELELAEQGLPICRSNCPTWIEHSATIARKEMFGQYVSEMNLKFSVTEGGQLLKTKSWSNKVSSVSSSRSADRGAVTTALNNLKERGLWITLGFENLN</sequence>
<keyword evidence="1" id="KW-0732">Signal</keyword>
<dbReference type="RefSeq" id="WP_126819599.1">
    <property type="nucleotide sequence ID" value="NZ_PIPS01000001.1"/>
</dbReference>
<evidence type="ECO:0000256" key="1">
    <source>
        <dbReference type="SAM" id="SignalP"/>
    </source>
</evidence>
<dbReference type="Gene3D" id="3.10.28.20">
    <property type="entry name" value="Acetamidase/Formamidase-like domains"/>
    <property type="match status" value="1"/>
</dbReference>
<proteinExistence type="predicted"/>
<dbReference type="AlphaFoldDB" id="A0AA94EG85"/>
<evidence type="ECO:0008006" key="4">
    <source>
        <dbReference type="Google" id="ProtNLM"/>
    </source>
</evidence>
<evidence type="ECO:0000313" key="3">
    <source>
        <dbReference type="Proteomes" id="UP000286680"/>
    </source>
</evidence>
<evidence type="ECO:0000313" key="2">
    <source>
        <dbReference type="EMBL" id="RUO45220.1"/>
    </source>
</evidence>
<reference evidence="3" key="1">
    <citation type="journal article" date="2018" name="Front. Microbiol.">
        <title>Genome-Based Analysis Reveals the Taxonomy and Diversity of the Family Idiomarinaceae.</title>
        <authorList>
            <person name="Liu Y."/>
            <person name="Lai Q."/>
            <person name="Shao Z."/>
        </authorList>
    </citation>
    <scope>NUCLEOTIDE SEQUENCE [LARGE SCALE GENOMIC DNA]</scope>
    <source>
        <strain evidence="3">SN-14</strain>
    </source>
</reference>
<gene>
    <name evidence="2" type="ORF">CWE23_04175</name>
</gene>
<feature type="signal peptide" evidence="1">
    <location>
        <begin position="1"/>
        <end position="26"/>
    </location>
</feature>
<comment type="caution">
    <text evidence="2">The sequence shown here is derived from an EMBL/GenBank/DDBJ whole genome shotgun (WGS) entry which is preliminary data.</text>
</comment>
<feature type="chain" id="PRO_5041694342" description="LPP20 lipoprotein" evidence="1">
    <location>
        <begin position="27"/>
        <end position="314"/>
    </location>
</feature>